<protein>
    <submittedName>
        <fullName evidence="1">Uncharacterized protein</fullName>
    </submittedName>
</protein>
<accession>A0ABV5G5B6</accession>
<keyword evidence="2" id="KW-1185">Reference proteome</keyword>
<dbReference type="EMBL" id="JBHMFI010000001">
    <property type="protein sequence ID" value="MFB9073834.1"/>
    <property type="molecule type" value="Genomic_DNA"/>
</dbReference>
<comment type="caution">
    <text evidence="1">The sequence shown here is derived from an EMBL/GenBank/DDBJ whole genome shotgun (WGS) entry which is preliminary data.</text>
</comment>
<dbReference type="Proteomes" id="UP001589575">
    <property type="component" value="Unassembled WGS sequence"/>
</dbReference>
<evidence type="ECO:0000313" key="1">
    <source>
        <dbReference type="EMBL" id="MFB9073834.1"/>
    </source>
</evidence>
<reference evidence="1 2" key="1">
    <citation type="submission" date="2024-09" db="EMBL/GenBank/DDBJ databases">
        <authorList>
            <person name="Sun Q."/>
            <person name="Mori K."/>
        </authorList>
    </citation>
    <scope>NUCLEOTIDE SEQUENCE [LARGE SCALE GENOMIC DNA]</scope>
    <source>
        <strain evidence="1 2">CCM 7609</strain>
    </source>
</reference>
<proteinExistence type="predicted"/>
<gene>
    <name evidence="1" type="ORF">ACFFX0_22575</name>
</gene>
<evidence type="ECO:0000313" key="2">
    <source>
        <dbReference type="Proteomes" id="UP001589575"/>
    </source>
</evidence>
<organism evidence="1 2">
    <name type="scientific">Citricoccus parietis</name>
    <dbReference type="NCBI Taxonomy" id="592307"/>
    <lineage>
        <taxon>Bacteria</taxon>
        <taxon>Bacillati</taxon>
        <taxon>Actinomycetota</taxon>
        <taxon>Actinomycetes</taxon>
        <taxon>Micrococcales</taxon>
        <taxon>Micrococcaceae</taxon>
        <taxon>Citricoccus</taxon>
    </lineage>
</organism>
<name>A0ABV5G5B6_9MICC</name>
<sequence length="85" mass="9318">MRNRTWPDSRRSVPTFRCSSRATTVSRSCPATPGTWPSVLTSRFKSAAVRSASPRWVPRPPTPVAAVPLAAARPASRFRSTPAPW</sequence>